<gene>
    <name evidence="7" type="ORF">N7498_005437</name>
</gene>
<evidence type="ECO:0000256" key="1">
    <source>
        <dbReference type="ARBA" id="ARBA00005179"/>
    </source>
</evidence>
<comment type="caution">
    <text evidence="7">The sequence shown here is derived from an EMBL/GenBank/DDBJ whole genome shotgun (WGS) entry which is preliminary data.</text>
</comment>
<evidence type="ECO:0000313" key="7">
    <source>
        <dbReference type="EMBL" id="KAJ5204558.1"/>
    </source>
</evidence>
<dbReference type="PROSITE" id="PS00444">
    <property type="entry name" value="POLYPRENYL_SYNTHASE_2"/>
    <property type="match status" value="1"/>
</dbReference>
<feature type="region of interest" description="Disordered" evidence="6">
    <location>
        <begin position="1"/>
        <end position="65"/>
    </location>
</feature>
<dbReference type="InterPro" id="IPR033749">
    <property type="entry name" value="Polyprenyl_synt_CS"/>
</dbReference>
<evidence type="ECO:0000256" key="2">
    <source>
        <dbReference type="ARBA" id="ARBA00022679"/>
    </source>
</evidence>
<dbReference type="RefSeq" id="XP_058309037.1">
    <property type="nucleotide sequence ID" value="XM_058452499.1"/>
</dbReference>
<keyword evidence="2 5" id="KW-0808">Transferase</keyword>
<dbReference type="Pfam" id="PF00348">
    <property type="entry name" value="polyprenyl_synt"/>
    <property type="match status" value="1"/>
</dbReference>
<evidence type="ECO:0000256" key="4">
    <source>
        <dbReference type="ARBA" id="ARBA00022842"/>
    </source>
</evidence>
<dbReference type="InterPro" id="IPR000092">
    <property type="entry name" value="Polyprenyl_synt"/>
</dbReference>
<dbReference type="EMBL" id="JAPQKR010000012">
    <property type="protein sequence ID" value="KAJ5204558.1"/>
    <property type="molecule type" value="Genomic_DNA"/>
</dbReference>
<organism evidence="7 8">
    <name type="scientific">Penicillium cinerascens</name>
    <dbReference type="NCBI Taxonomy" id="70096"/>
    <lineage>
        <taxon>Eukaryota</taxon>
        <taxon>Fungi</taxon>
        <taxon>Dikarya</taxon>
        <taxon>Ascomycota</taxon>
        <taxon>Pezizomycotina</taxon>
        <taxon>Eurotiomycetes</taxon>
        <taxon>Eurotiomycetidae</taxon>
        <taxon>Eurotiales</taxon>
        <taxon>Aspergillaceae</taxon>
        <taxon>Penicillium</taxon>
    </lineage>
</organism>
<dbReference type="GO" id="GO:0008299">
    <property type="term" value="P:isoprenoid biosynthetic process"/>
    <property type="evidence" value="ECO:0007669"/>
    <property type="project" value="InterPro"/>
</dbReference>
<dbReference type="AlphaFoldDB" id="A0A9W9T046"/>
<comment type="similarity">
    <text evidence="5">Belongs to the FPP/GGPP synthase family.</text>
</comment>
<proteinExistence type="inferred from homology"/>
<reference evidence="7" key="2">
    <citation type="journal article" date="2023" name="IMA Fungus">
        <title>Comparative genomic study of the Penicillium genus elucidates a diverse pangenome and 15 lateral gene transfer events.</title>
        <authorList>
            <person name="Petersen C."/>
            <person name="Sorensen T."/>
            <person name="Nielsen M.R."/>
            <person name="Sondergaard T.E."/>
            <person name="Sorensen J.L."/>
            <person name="Fitzpatrick D.A."/>
            <person name="Frisvad J.C."/>
            <person name="Nielsen K.L."/>
        </authorList>
    </citation>
    <scope>NUCLEOTIDE SEQUENCE</scope>
    <source>
        <strain evidence="7">IBT 15544</strain>
    </source>
</reference>
<evidence type="ECO:0000256" key="5">
    <source>
        <dbReference type="RuleBase" id="RU004466"/>
    </source>
</evidence>
<feature type="compositionally biased region" description="Polar residues" evidence="6">
    <location>
        <begin position="14"/>
        <end position="24"/>
    </location>
</feature>
<dbReference type="GeneID" id="83179800"/>
<evidence type="ECO:0000256" key="6">
    <source>
        <dbReference type="SAM" id="MobiDB-lite"/>
    </source>
</evidence>
<dbReference type="SFLD" id="SFLDS00005">
    <property type="entry name" value="Isoprenoid_Synthase_Type_I"/>
    <property type="match status" value="1"/>
</dbReference>
<dbReference type="GO" id="GO:0043386">
    <property type="term" value="P:mycotoxin biosynthetic process"/>
    <property type="evidence" value="ECO:0007669"/>
    <property type="project" value="UniProtKB-ARBA"/>
</dbReference>
<dbReference type="GO" id="GO:0004659">
    <property type="term" value="F:prenyltransferase activity"/>
    <property type="evidence" value="ECO:0007669"/>
    <property type="project" value="InterPro"/>
</dbReference>
<dbReference type="Gene3D" id="1.10.600.10">
    <property type="entry name" value="Farnesyl Diphosphate Synthase"/>
    <property type="match status" value="1"/>
</dbReference>
<dbReference type="PROSITE" id="PS00723">
    <property type="entry name" value="POLYPRENYL_SYNTHASE_1"/>
    <property type="match status" value="1"/>
</dbReference>
<comment type="pathway">
    <text evidence="1">Secondary metabolite biosynthesis.</text>
</comment>
<dbReference type="InterPro" id="IPR008949">
    <property type="entry name" value="Isoprenoid_synthase_dom_sf"/>
</dbReference>
<keyword evidence="8" id="KW-1185">Reference proteome</keyword>
<protein>
    <submittedName>
        <fullName evidence="7">Uncharacterized protein</fullName>
    </submittedName>
</protein>
<dbReference type="OrthoDB" id="6921389at2759"/>
<sequence length="375" mass="41819">MNSLFQPPNPVPLRTSSAGATNGPGSPPSQRHRKSVVDGDRAEGQATKHRHKRNKSSVDGTKYKDGTWSSKNEEILIGPYEYMHQHPGKDVRRQLIEAFNSWLQVPPESLAIISKVVTMLHTASLLIDDVEDNSVLRRGIPVAHNIFGTAQTINSANYVYFLALQEVQKLNNPAAIDIYVKELLNLHRGQGMDLFWRDTLTCPTEDEYLEMVGNKTGGLFRLAVKLMQAESATGKDCVSLVNVMGLIFQICDDYLNLSSTAYTKNKGLCEDLTEGKFSFPIIHSICANPSNHQLLSILKQKTQDDEVKRHAVHYMQSTGSFEYTRRTVIELRDRALTLIEMIDATPRINGAGDGQMVRAVLHKIVETTLSDEAAQ</sequence>
<keyword evidence="4" id="KW-0460">Magnesium</keyword>
<dbReference type="GO" id="GO:0046872">
    <property type="term" value="F:metal ion binding"/>
    <property type="evidence" value="ECO:0007669"/>
    <property type="project" value="UniProtKB-KW"/>
</dbReference>
<reference evidence="7" key="1">
    <citation type="submission" date="2022-12" db="EMBL/GenBank/DDBJ databases">
        <authorList>
            <person name="Petersen C."/>
        </authorList>
    </citation>
    <scope>NUCLEOTIDE SEQUENCE</scope>
    <source>
        <strain evidence="7">IBT 15544</strain>
    </source>
</reference>
<dbReference type="GO" id="GO:0046165">
    <property type="term" value="P:alcohol biosynthetic process"/>
    <property type="evidence" value="ECO:0007669"/>
    <property type="project" value="UniProtKB-ARBA"/>
</dbReference>
<evidence type="ECO:0000313" key="8">
    <source>
        <dbReference type="Proteomes" id="UP001150904"/>
    </source>
</evidence>
<name>A0A9W9T046_9EURO</name>
<dbReference type="Proteomes" id="UP001150904">
    <property type="component" value="Unassembled WGS sequence"/>
</dbReference>
<keyword evidence="3" id="KW-0479">Metal-binding</keyword>
<dbReference type="PANTHER" id="PTHR12001">
    <property type="entry name" value="GERANYLGERANYL PYROPHOSPHATE SYNTHASE"/>
    <property type="match status" value="1"/>
</dbReference>
<dbReference type="CDD" id="cd00685">
    <property type="entry name" value="Trans_IPPS_HT"/>
    <property type="match status" value="1"/>
</dbReference>
<dbReference type="PANTHER" id="PTHR12001:SF44">
    <property type="entry name" value="GERANYLGERANYL PYROPHOSPHATE SYNTHASE"/>
    <property type="match status" value="1"/>
</dbReference>
<dbReference type="SUPFAM" id="SSF48576">
    <property type="entry name" value="Terpenoid synthases"/>
    <property type="match status" value="1"/>
</dbReference>
<evidence type="ECO:0000256" key="3">
    <source>
        <dbReference type="ARBA" id="ARBA00022723"/>
    </source>
</evidence>
<accession>A0A9W9T046</accession>